<reference evidence="7" key="1">
    <citation type="submission" date="2019-08" db="EMBL/GenBank/DDBJ databases">
        <authorList>
            <person name="Kucharzyk K."/>
            <person name="Murdoch R.W."/>
            <person name="Higgins S."/>
            <person name="Loffler F."/>
        </authorList>
    </citation>
    <scope>NUCLEOTIDE SEQUENCE</scope>
</reference>
<evidence type="ECO:0000256" key="3">
    <source>
        <dbReference type="ARBA" id="ARBA00022576"/>
    </source>
</evidence>
<dbReference type="GO" id="GO:0006520">
    <property type="term" value="P:amino acid metabolic process"/>
    <property type="evidence" value="ECO:0007669"/>
    <property type="project" value="InterPro"/>
</dbReference>
<evidence type="ECO:0000256" key="2">
    <source>
        <dbReference type="ARBA" id="ARBA00007441"/>
    </source>
</evidence>
<organism evidence="7">
    <name type="scientific">bioreactor metagenome</name>
    <dbReference type="NCBI Taxonomy" id="1076179"/>
    <lineage>
        <taxon>unclassified sequences</taxon>
        <taxon>metagenomes</taxon>
        <taxon>ecological metagenomes</taxon>
    </lineage>
</organism>
<dbReference type="GO" id="GO:0004069">
    <property type="term" value="F:L-aspartate:2-oxoglutarate aminotransferase activity"/>
    <property type="evidence" value="ECO:0007669"/>
    <property type="project" value="UniProtKB-EC"/>
</dbReference>
<name>A0A645I5C9_9ZZZZ</name>
<dbReference type="GO" id="GO:0030170">
    <property type="term" value="F:pyridoxal phosphate binding"/>
    <property type="evidence" value="ECO:0007669"/>
    <property type="project" value="InterPro"/>
</dbReference>
<evidence type="ECO:0000313" key="7">
    <source>
        <dbReference type="EMBL" id="MPN43624.1"/>
    </source>
</evidence>
<dbReference type="SUPFAM" id="SSF53383">
    <property type="entry name" value="PLP-dependent transferases"/>
    <property type="match status" value="1"/>
</dbReference>
<dbReference type="InterPro" id="IPR050596">
    <property type="entry name" value="AspAT/PAT-like"/>
</dbReference>
<feature type="domain" description="Aminotransferase class I/classII large" evidence="6">
    <location>
        <begin position="2"/>
        <end position="87"/>
    </location>
</feature>
<dbReference type="Gene3D" id="3.90.1150.10">
    <property type="entry name" value="Aspartate Aminotransferase, domain 1"/>
    <property type="match status" value="1"/>
</dbReference>
<dbReference type="InterPro" id="IPR015424">
    <property type="entry name" value="PyrdxlP-dep_Trfase"/>
</dbReference>
<dbReference type="AlphaFoldDB" id="A0A645I5C9"/>
<accession>A0A645I5C9</accession>
<sequence length="97" mass="11031">MVDKINSIQKVSCLKPKGAFYVMMNIDQIIGTELYGKKIETADDFCTVMLDVAKVALVPCTSFGAPNYIRWSYATSMENIKRGLERLEKFLHGDYQK</sequence>
<protein>
    <submittedName>
        <fullName evidence="7">Aspartate aminotransferase</fullName>
        <ecNumber evidence="7">2.6.1.1</ecNumber>
    </submittedName>
</protein>
<comment type="similarity">
    <text evidence="2">Belongs to the class-I pyridoxal-phosphate-dependent aminotransferase family.</text>
</comment>
<dbReference type="PANTHER" id="PTHR46383:SF1">
    <property type="entry name" value="ASPARTATE AMINOTRANSFERASE"/>
    <property type="match status" value="1"/>
</dbReference>
<comment type="cofactor">
    <cofactor evidence="1">
        <name>pyridoxal 5'-phosphate</name>
        <dbReference type="ChEBI" id="CHEBI:597326"/>
    </cofactor>
</comment>
<proteinExistence type="inferred from homology"/>
<evidence type="ECO:0000256" key="1">
    <source>
        <dbReference type="ARBA" id="ARBA00001933"/>
    </source>
</evidence>
<keyword evidence="3 7" id="KW-0032">Aminotransferase</keyword>
<comment type="caution">
    <text evidence="7">The sequence shown here is derived from an EMBL/GenBank/DDBJ whole genome shotgun (WGS) entry which is preliminary data.</text>
</comment>
<gene>
    <name evidence="7" type="ORF">SDC9_191184</name>
</gene>
<evidence type="ECO:0000259" key="6">
    <source>
        <dbReference type="Pfam" id="PF00155"/>
    </source>
</evidence>
<dbReference type="Pfam" id="PF00155">
    <property type="entry name" value="Aminotran_1_2"/>
    <property type="match status" value="1"/>
</dbReference>
<dbReference type="EC" id="2.6.1.1" evidence="7"/>
<dbReference type="EMBL" id="VSSQ01102132">
    <property type="protein sequence ID" value="MPN43624.1"/>
    <property type="molecule type" value="Genomic_DNA"/>
</dbReference>
<dbReference type="PANTHER" id="PTHR46383">
    <property type="entry name" value="ASPARTATE AMINOTRANSFERASE"/>
    <property type="match status" value="1"/>
</dbReference>
<evidence type="ECO:0000256" key="4">
    <source>
        <dbReference type="ARBA" id="ARBA00022679"/>
    </source>
</evidence>
<keyword evidence="5" id="KW-0663">Pyridoxal phosphate</keyword>
<dbReference type="InterPro" id="IPR015422">
    <property type="entry name" value="PyrdxlP-dep_Trfase_small"/>
</dbReference>
<keyword evidence="4 7" id="KW-0808">Transferase</keyword>
<evidence type="ECO:0000256" key="5">
    <source>
        <dbReference type="ARBA" id="ARBA00022898"/>
    </source>
</evidence>
<dbReference type="InterPro" id="IPR004839">
    <property type="entry name" value="Aminotransferase_I/II_large"/>
</dbReference>